<feature type="compositionally biased region" description="Polar residues" evidence="1">
    <location>
        <begin position="58"/>
        <end position="67"/>
    </location>
</feature>
<reference evidence="3" key="1">
    <citation type="journal article" date="2017" name="Nat. Microbiol.">
        <title>Global analysis of biosynthetic gene clusters reveals vast potential of secondary metabolite production in Penicillium species.</title>
        <authorList>
            <person name="Nielsen J.C."/>
            <person name="Grijseels S."/>
            <person name="Prigent S."/>
            <person name="Ji B."/>
            <person name="Dainat J."/>
            <person name="Nielsen K.F."/>
            <person name="Frisvad J.C."/>
            <person name="Workman M."/>
            <person name="Nielsen J."/>
        </authorList>
    </citation>
    <scope>NUCLEOTIDE SEQUENCE [LARGE SCALE GENOMIC DNA]</scope>
    <source>
        <strain evidence="3">IBT 31811</strain>
    </source>
</reference>
<dbReference type="Proteomes" id="UP000191672">
    <property type="component" value="Unassembled WGS sequence"/>
</dbReference>
<dbReference type="EMBL" id="MDYN01000044">
    <property type="protein sequence ID" value="OQD79789.1"/>
    <property type="molecule type" value="Genomic_DNA"/>
</dbReference>
<evidence type="ECO:0000256" key="1">
    <source>
        <dbReference type="SAM" id="MobiDB-lite"/>
    </source>
</evidence>
<gene>
    <name evidence="2" type="ORF">PENANT_c044G08376</name>
</gene>
<dbReference type="AlphaFoldDB" id="A0A1V6PRY4"/>
<name>A0A1V6PRY4_9EURO</name>
<proteinExistence type="predicted"/>
<organism evidence="2 3">
    <name type="scientific">Penicillium antarcticum</name>
    <dbReference type="NCBI Taxonomy" id="416450"/>
    <lineage>
        <taxon>Eukaryota</taxon>
        <taxon>Fungi</taxon>
        <taxon>Dikarya</taxon>
        <taxon>Ascomycota</taxon>
        <taxon>Pezizomycotina</taxon>
        <taxon>Eurotiomycetes</taxon>
        <taxon>Eurotiomycetidae</taxon>
        <taxon>Eurotiales</taxon>
        <taxon>Aspergillaceae</taxon>
        <taxon>Penicillium</taxon>
    </lineage>
</organism>
<protein>
    <submittedName>
        <fullName evidence="2">Uncharacterized protein</fullName>
    </submittedName>
</protein>
<evidence type="ECO:0000313" key="3">
    <source>
        <dbReference type="Proteomes" id="UP000191672"/>
    </source>
</evidence>
<accession>A0A1V6PRY4</accession>
<evidence type="ECO:0000313" key="2">
    <source>
        <dbReference type="EMBL" id="OQD79789.1"/>
    </source>
</evidence>
<comment type="caution">
    <text evidence="2">The sequence shown here is derived from an EMBL/GenBank/DDBJ whole genome shotgun (WGS) entry which is preliminary data.</text>
</comment>
<feature type="region of interest" description="Disordered" evidence="1">
    <location>
        <begin position="1"/>
        <end position="67"/>
    </location>
</feature>
<sequence>MEQTSDTKSFEPPRRQISMIEQNKKNKPKKPAQGERSKMGTNGVEEGLEGKKTAVNPDKSSISETCI</sequence>
<keyword evidence="3" id="KW-1185">Reference proteome</keyword>